<protein>
    <submittedName>
        <fullName evidence="1">Uncharacterized protein</fullName>
    </submittedName>
</protein>
<comment type="caution">
    <text evidence="1">The sequence shown here is derived from an EMBL/GenBank/DDBJ whole genome shotgun (WGS) entry which is preliminary data.</text>
</comment>
<gene>
    <name evidence="1" type="ORF">M9Y10_042250</name>
</gene>
<dbReference type="Proteomes" id="UP001470230">
    <property type="component" value="Unassembled WGS sequence"/>
</dbReference>
<dbReference type="EMBL" id="JAPFFF010000007">
    <property type="protein sequence ID" value="KAK8886780.1"/>
    <property type="molecule type" value="Genomic_DNA"/>
</dbReference>
<organism evidence="1 2">
    <name type="scientific">Tritrichomonas musculus</name>
    <dbReference type="NCBI Taxonomy" id="1915356"/>
    <lineage>
        <taxon>Eukaryota</taxon>
        <taxon>Metamonada</taxon>
        <taxon>Parabasalia</taxon>
        <taxon>Tritrichomonadida</taxon>
        <taxon>Tritrichomonadidae</taxon>
        <taxon>Tritrichomonas</taxon>
    </lineage>
</organism>
<reference evidence="1 2" key="1">
    <citation type="submission" date="2024-04" db="EMBL/GenBank/DDBJ databases">
        <title>Tritrichomonas musculus Genome.</title>
        <authorList>
            <person name="Alves-Ferreira E."/>
            <person name="Grigg M."/>
            <person name="Lorenzi H."/>
            <person name="Galac M."/>
        </authorList>
    </citation>
    <scope>NUCLEOTIDE SEQUENCE [LARGE SCALE GENOMIC DNA]</scope>
    <source>
        <strain evidence="1 2">EAF2021</strain>
    </source>
</reference>
<proteinExistence type="predicted"/>
<evidence type="ECO:0000313" key="2">
    <source>
        <dbReference type="Proteomes" id="UP001470230"/>
    </source>
</evidence>
<sequence>MYNSQKDTLNKGRIGRPKNHIPMWFAEYMNLNGSKERYVYVNKKLKRAEDVKDLDHFCEENQIVNPYLDLSNNIGSPLLKNVLNQTKLTGTAISKLEEFVKNQFNITIDIDMFEPSFLKNDNPINPNETQIIDDGILNSFGFDKNKVMPELTPISEEERLSEDDMPSFFN</sequence>
<evidence type="ECO:0000313" key="1">
    <source>
        <dbReference type="EMBL" id="KAK8886780.1"/>
    </source>
</evidence>
<accession>A0ABR2K6R2</accession>
<name>A0ABR2K6R2_9EUKA</name>
<keyword evidence="2" id="KW-1185">Reference proteome</keyword>